<dbReference type="InterPro" id="IPR020901">
    <property type="entry name" value="Prtase_inh_Kunz-CS"/>
</dbReference>
<dbReference type="InterPro" id="IPR002223">
    <property type="entry name" value="Kunitz_BPTI"/>
</dbReference>
<evidence type="ECO:0000256" key="3">
    <source>
        <dbReference type="ARBA" id="ARBA00023157"/>
    </source>
</evidence>
<feature type="region of interest" description="Disordered" evidence="6">
    <location>
        <begin position="25"/>
        <end position="48"/>
    </location>
</feature>
<dbReference type="Pfam" id="PF00014">
    <property type="entry name" value="Kunitz_BPTI"/>
    <property type="match status" value="1"/>
</dbReference>
<comment type="function">
    <text evidence="5">Serine protease inhibitor that inhibits trypsin at a molar ratio of 1:1.</text>
</comment>
<feature type="non-terminal residue" evidence="8">
    <location>
        <position position="156"/>
    </location>
</feature>
<dbReference type="PANTHER" id="PTHR47247">
    <property type="entry name" value="KUNITZ-TYPE PROTEASE INHIBITOR 2"/>
    <property type="match status" value="1"/>
</dbReference>
<evidence type="ECO:0000256" key="4">
    <source>
        <dbReference type="ARBA" id="ARBA00049646"/>
    </source>
</evidence>
<name>A0A023FE87_AMBCJ</name>
<dbReference type="PROSITE" id="PS00280">
    <property type="entry name" value="BPTI_KUNITZ_1"/>
    <property type="match status" value="1"/>
</dbReference>
<evidence type="ECO:0000256" key="2">
    <source>
        <dbReference type="ARBA" id="ARBA00022900"/>
    </source>
</evidence>
<accession>A0A023FE87</accession>
<proteinExistence type="evidence at transcript level"/>
<sequence>MEIHSYIYVISLILSVRMPLLRSHPNSQAGHGQQTAPQNSEPGTPANTSLRCSLGPVNSRCRASLTVWYYNSTLDVCSQFTYGGCGAIASYFHTCEECMKNCSHNENRTQICQQLEAAAEEEYQAELEYYNLGHGYNTLPVVEYEDERRSKNKKSG</sequence>
<evidence type="ECO:0000256" key="1">
    <source>
        <dbReference type="ARBA" id="ARBA00022690"/>
    </source>
</evidence>
<dbReference type="AlphaFoldDB" id="A0A023FE87"/>
<evidence type="ECO:0000256" key="5">
    <source>
        <dbReference type="ARBA" id="ARBA00093388"/>
    </source>
</evidence>
<protein>
    <submittedName>
        <fullName evidence="8">Putative tick kunitz 84</fullName>
    </submittedName>
</protein>
<dbReference type="GO" id="GO:0004867">
    <property type="term" value="F:serine-type endopeptidase inhibitor activity"/>
    <property type="evidence" value="ECO:0007669"/>
    <property type="project" value="UniProtKB-KW"/>
</dbReference>
<evidence type="ECO:0000313" key="8">
    <source>
        <dbReference type="EMBL" id="JAC19109.1"/>
    </source>
</evidence>
<evidence type="ECO:0000256" key="6">
    <source>
        <dbReference type="SAM" id="MobiDB-lite"/>
    </source>
</evidence>
<dbReference type="EMBL" id="GBBK01005373">
    <property type="protein sequence ID" value="JAC19109.1"/>
    <property type="molecule type" value="mRNA"/>
</dbReference>
<dbReference type="SMART" id="SM00131">
    <property type="entry name" value="KU"/>
    <property type="match status" value="1"/>
</dbReference>
<keyword evidence="2" id="KW-0722">Serine protease inhibitor</keyword>
<reference evidence="8" key="1">
    <citation type="submission" date="2014-03" db="EMBL/GenBank/DDBJ databases">
        <title>The sialotranscriptome of Amblyomma triste, Amblyomma parvum and Amblyomma cajennense ticks, uncovered by 454-based RNA-seq.</title>
        <authorList>
            <person name="Garcia G.R."/>
            <person name="Gardinassi L.G."/>
            <person name="Ribeiro J.M."/>
            <person name="Anatriello E."/>
            <person name="Ferreira B.R."/>
            <person name="Moreira H.N."/>
            <person name="Mafra C."/>
            <person name="Olegario M.M."/>
            <person name="Szabo P.J."/>
            <person name="Miranda-Santos I.K."/>
            <person name="Maruyama S.R."/>
        </authorList>
    </citation>
    <scope>NUCLEOTIDE SEQUENCE</scope>
    <source>
        <strain evidence="8">Uberlandia</strain>
        <tissue evidence="8">Salivary glands</tissue>
    </source>
</reference>
<dbReference type="PANTHER" id="PTHR47247:SF1">
    <property type="entry name" value="KUNITZ-TYPE PROTEASE INHIBITOR 2"/>
    <property type="match status" value="1"/>
</dbReference>
<comment type="similarity">
    <text evidence="4">Belongs to the venom Kunitz-type family. 01 (intermediate) subfamily.</text>
</comment>
<dbReference type="PROSITE" id="PS50279">
    <property type="entry name" value="BPTI_KUNITZ_2"/>
    <property type="match status" value="1"/>
</dbReference>
<organism evidence="8">
    <name type="scientific">Amblyomma cajennense</name>
    <name type="common">Cayenne tick</name>
    <name type="synonym">Acarus cajennensis</name>
    <dbReference type="NCBI Taxonomy" id="34607"/>
    <lineage>
        <taxon>Eukaryota</taxon>
        <taxon>Metazoa</taxon>
        <taxon>Ecdysozoa</taxon>
        <taxon>Arthropoda</taxon>
        <taxon>Chelicerata</taxon>
        <taxon>Arachnida</taxon>
        <taxon>Acari</taxon>
        <taxon>Parasitiformes</taxon>
        <taxon>Ixodida</taxon>
        <taxon>Ixodoidea</taxon>
        <taxon>Ixodidae</taxon>
        <taxon>Amblyomminae</taxon>
        <taxon>Amblyomma</taxon>
    </lineage>
</organism>
<dbReference type="SUPFAM" id="SSF57362">
    <property type="entry name" value="BPTI-like"/>
    <property type="match status" value="1"/>
</dbReference>
<feature type="domain" description="BPTI/Kunitz inhibitor" evidence="7">
    <location>
        <begin position="52"/>
        <end position="102"/>
    </location>
</feature>
<evidence type="ECO:0000259" key="7">
    <source>
        <dbReference type="PROSITE" id="PS50279"/>
    </source>
</evidence>
<keyword evidence="3" id="KW-1015">Disulfide bond</keyword>
<dbReference type="InterPro" id="IPR036880">
    <property type="entry name" value="Kunitz_BPTI_sf"/>
</dbReference>
<keyword evidence="1" id="KW-0646">Protease inhibitor</keyword>
<dbReference type="Gene3D" id="4.10.410.10">
    <property type="entry name" value="Pancreatic trypsin inhibitor Kunitz domain"/>
    <property type="match status" value="1"/>
</dbReference>